<name>A0ABU2BAT7_9CORY</name>
<keyword evidence="1" id="KW-0812">Transmembrane</keyword>
<feature type="transmembrane region" description="Helical" evidence="1">
    <location>
        <begin position="279"/>
        <end position="299"/>
    </location>
</feature>
<feature type="transmembrane region" description="Helical" evidence="1">
    <location>
        <begin position="82"/>
        <end position="102"/>
    </location>
</feature>
<sequence length="310" mass="33011">MTESSAPTRAAKTNPLIHVVHVIVGALIGLAEMVPGVSGGTVALVTGIYERAIKNGDALLHALRCLFGNRAEFKQAIQRIEWVFLITIGFGMIATVLSLSKVMHSFVEDSPHTARALFLGMVAVSLIVPLRMIDKADFAAKKIPAIALFILAAVSIFILTGFTSAEKQNPSLIIIFFAAAIAVCALVLPGVSGSFMLLAMGLYQPVIGAVGDRDLSIIAVFALGAVCGLAFFIKTLKFLITEHHTLTMATMAGFMLGSLRALWPWQTDTAQLLAPEGNVGWLVFMMVLGGVIAGGIMVLERFTESEPQTV</sequence>
<evidence type="ECO:0000313" key="2">
    <source>
        <dbReference type="EMBL" id="MDR7355476.1"/>
    </source>
</evidence>
<accession>A0ABU2BAT7</accession>
<dbReference type="Pfam" id="PF04018">
    <property type="entry name" value="VCA0040-like"/>
    <property type="match status" value="1"/>
</dbReference>
<feature type="transmembrane region" description="Helical" evidence="1">
    <location>
        <begin position="114"/>
        <end position="133"/>
    </location>
</feature>
<dbReference type="EMBL" id="JAVDYF010000001">
    <property type="protein sequence ID" value="MDR7355476.1"/>
    <property type="molecule type" value="Genomic_DNA"/>
</dbReference>
<dbReference type="Proteomes" id="UP001183619">
    <property type="component" value="Unassembled WGS sequence"/>
</dbReference>
<evidence type="ECO:0000256" key="1">
    <source>
        <dbReference type="SAM" id="Phobius"/>
    </source>
</evidence>
<feature type="transmembrane region" description="Helical" evidence="1">
    <location>
        <begin position="145"/>
        <end position="165"/>
    </location>
</feature>
<dbReference type="PANTHER" id="PTHR37308">
    <property type="entry name" value="INTEGRAL MEMBRANE PROTEIN"/>
    <property type="match status" value="1"/>
</dbReference>
<proteinExistence type="predicted"/>
<feature type="transmembrane region" description="Helical" evidence="1">
    <location>
        <begin position="172"/>
        <end position="203"/>
    </location>
</feature>
<keyword evidence="1" id="KW-1133">Transmembrane helix</keyword>
<keyword evidence="1" id="KW-0472">Membrane</keyword>
<gene>
    <name evidence="2" type="ORF">J2S37_002014</name>
</gene>
<dbReference type="RefSeq" id="WP_277104113.1">
    <property type="nucleotide sequence ID" value="NZ_BAAAJS010000001.1"/>
</dbReference>
<comment type="caution">
    <text evidence="2">The sequence shown here is derived from an EMBL/GenBank/DDBJ whole genome shotgun (WGS) entry which is preliminary data.</text>
</comment>
<dbReference type="PANTHER" id="PTHR37308:SF1">
    <property type="entry name" value="POLYPRENYL-PHOSPHATE TRANSPORTER"/>
    <property type="match status" value="1"/>
</dbReference>
<feature type="transmembrane region" description="Helical" evidence="1">
    <location>
        <begin position="215"/>
        <end position="233"/>
    </location>
</feature>
<reference evidence="2 3" key="1">
    <citation type="submission" date="2023-07" db="EMBL/GenBank/DDBJ databases">
        <title>Sequencing the genomes of 1000 actinobacteria strains.</title>
        <authorList>
            <person name="Klenk H.-P."/>
        </authorList>
    </citation>
    <scope>NUCLEOTIDE SEQUENCE [LARGE SCALE GENOMIC DNA]</scope>
    <source>
        <strain evidence="2 3">DSM 44508</strain>
    </source>
</reference>
<dbReference type="InterPro" id="IPR007163">
    <property type="entry name" value="VCA0040-like"/>
</dbReference>
<protein>
    <submittedName>
        <fullName evidence="2">Membrane protein</fullName>
    </submittedName>
</protein>
<keyword evidence="3" id="KW-1185">Reference proteome</keyword>
<organism evidence="2 3">
    <name type="scientific">Corynebacterium felinum</name>
    <dbReference type="NCBI Taxonomy" id="131318"/>
    <lineage>
        <taxon>Bacteria</taxon>
        <taxon>Bacillati</taxon>
        <taxon>Actinomycetota</taxon>
        <taxon>Actinomycetes</taxon>
        <taxon>Mycobacteriales</taxon>
        <taxon>Corynebacteriaceae</taxon>
        <taxon>Corynebacterium</taxon>
    </lineage>
</organism>
<feature type="transmembrane region" description="Helical" evidence="1">
    <location>
        <begin position="245"/>
        <end position="263"/>
    </location>
</feature>
<evidence type="ECO:0000313" key="3">
    <source>
        <dbReference type="Proteomes" id="UP001183619"/>
    </source>
</evidence>